<evidence type="ECO:0000313" key="2">
    <source>
        <dbReference type="EMBL" id="KAF9075057.1"/>
    </source>
</evidence>
<dbReference type="OrthoDB" id="10254720at2759"/>
<feature type="compositionally biased region" description="Polar residues" evidence="1">
    <location>
        <begin position="25"/>
        <end position="36"/>
    </location>
</feature>
<dbReference type="AlphaFoldDB" id="A0A9P5Q6N2"/>
<feature type="region of interest" description="Disordered" evidence="1">
    <location>
        <begin position="1"/>
        <end position="36"/>
    </location>
</feature>
<keyword evidence="3" id="KW-1185">Reference proteome</keyword>
<protein>
    <recommendedName>
        <fullName evidence="4">SH3 domain-containing protein</fullName>
    </recommendedName>
</protein>
<gene>
    <name evidence="2" type="ORF">BDP27DRAFT_1358822</name>
</gene>
<organism evidence="2 3">
    <name type="scientific">Rhodocollybia butyracea</name>
    <dbReference type="NCBI Taxonomy" id="206335"/>
    <lineage>
        <taxon>Eukaryota</taxon>
        <taxon>Fungi</taxon>
        <taxon>Dikarya</taxon>
        <taxon>Basidiomycota</taxon>
        <taxon>Agaricomycotina</taxon>
        <taxon>Agaricomycetes</taxon>
        <taxon>Agaricomycetidae</taxon>
        <taxon>Agaricales</taxon>
        <taxon>Marasmiineae</taxon>
        <taxon>Omphalotaceae</taxon>
        <taxon>Rhodocollybia</taxon>
    </lineage>
</organism>
<feature type="compositionally biased region" description="Basic and acidic residues" evidence="1">
    <location>
        <begin position="1"/>
        <end position="11"/>
    </location>
</feature>
<comment type="caution">
    <text evidence="2">The sequence shown here is derived from an EMBL/GenBank/DDBJ whole genome shotgun (WGS) entry which is preliminary data.</text>
</comment>
<proteinExistence type="predicted"/>
<evidence type="ECO:0000256" key="1">
    <source>
        <dbReference type="SAM" id="MobiDB-lite"/>
    </source>
</evidence>
<accession>A0A9P5Q6N2</accession>
<dbReference type="Proteomes" id="UP000772434">
    <property type="component" value="Unassembled WGS sequence"/>
</dbReference>
<sequence>MDTLTAERPHGDSSTIRKSSWHGPYTSSPPIASHSTNPWRTARAFFDGKTEFRELTVRAGDELQVVKEEVTDGWSLVSDVQGEMGLLYTALDTNFKLNNPQKFCQKYSFGTYHSRTAEEWVPKGKAADTVITATTYFDEGVWPSHEKTLFSEDEERVDTELVEAEEHISGINTSSADRHFVDTGHARKSKLPSFKVIVQTNFYTFWLPGIALPPLPEKQCVGRNGSVTPAGPSFYAQVFHPAFNLDIEDAKEAVERALRSTRKQLGKAC</sequence>
<evidence type="ECO:0008006" key="4">
    <source>
        <dbReference type="Google" id="ProtNLM"/>
    </source>
</evidence>
<reference evidence="2" key="1">
    <citation type="submission" date="2020-11" db="EMBL/GenBank/DDBJ databases">
        <authorList>
            <consortium name="DOE Joint Genome Institute"/>
            <person name="Ahrendt S."/>
            <person name="Riley R."/>
            <person name="Andreopoulos W."/>
            <person name="Labutti K."/>
            <person name="Pangilinan J."/>
            <person name="Ruiz-Duenas F.J."/>
            <person name="Barrasa J.M."/>
            <person name="Sanchez-Garcia M."/>
            <person name="Camarero S."/>
            <person name="Miyauchi S."/>
            <person name="Serrano A."/>
            <person name="Linde D."/>
            <person name="Babiker R."/>
            <person name="Drula E."/>
            <person name="Ayuso-Fernandez I."/>
            <person name="Pacheco R."/>
            <person name="Padilla G."/>
            <person name="Ferreira P."/>
            <person name="Barriuso J."/>
            <person name="Kellner H."/>
            <person name="Castanera R."/>
            <person name="Alfaro M."/>
            <person name="Ramirez L."/>
            <person name="Pisabarro A.G."/>
            <person name="Kuo A."/>
            <person name="Tritt A."/>
            <person name="Lipzen A."/>
            <person name="He G."/>
            <person name="Yan M."/>
            <person name="Ng V."/>
            <person name="Cullen D."/>
            <person name="Martin F."/>
            <person name="Rosso M.-N."/>
            <person name="Henrissat B."/>
            <person name="Hibbett D."/>
            <person name="Martinez A.T."/>
            <person name="Grigoriev I.V."/>
        </authorList>
    </citation>
    <scope>NUCLEOTIDE SEQUENCE</scope>
    <source>
        <strain evidence="2">AH 40177</strain>
    </source>
</reference>
<dbReference type="SUPFAM" id="SSF50044">
    <property type="entry name" value="SH3-domain"/>
    <property type="match status" value="1"/>
</dbReference>
<name>A0A9P5Q6N2_9AGAR</name>
<evidence type="ECO:0000313" key="3">
    <source>
        <dbReference type="Proteomes" id="UP000772434"/>
    </source>
</evidence>
<dbReference type="InterPro" id="IPR036028">
    <property type="entry name" value="SH3-like_dom_sf"/>
</dbReference>
<dbReference type="EMBL" id="JADNRY010000010">
    <property type="protein sequence ID" value="KAF9075057.1"/>
    <property type="molecule type" value="Genomic_DNA"/>
</dbReference>